<proteinExistence type="predicted"/>
<feature type="compositionally biased region" description="Basic and acidic residues" evidence="1">
    <location>
        <begin position="91"/>
        <end position="115"/>
    </location>
</feature>
<reference evidence="3 4" key="1">
    <citation type="submission" date="2018-10" db="EMBL/GenBank/DDBJ databases">
        <title>Isolation from soil.</title>
        <authorList>
            <person name="Hu J."/>
        </authorList>
    </citation>
    <scope>NUCLEOTIDE SEQUENCE [LARGE SCALE GENOMIC DNA]</scope>
    <source>
        <strain evidence="3 4">NEAU-Ht49</strain>
    </source>
</reference>
<sequence>MSDQGERGARWTDMSEHGADGEMADAPTGPLPAQPAAGRSPRATAETPTRTSFPEVEVKVPEVSIPEPTGRTEFSEPDPAPADEPEPAPAEYHDVWGKVEAPHMRRREPEPEPERGPGASRAQAAPDAAPAADAARVEPRGYEDAPSVEAKLTQETHDLADVVGPVEFDVEPDGRHEPGAVSPESGPWWHDKPREPVPAWEEPKPAPAHERAPSVREAMTPSAPQGEPSAPQTGGRAEPTFHEAAYSEGADTGAPRRGKDVPVTQSAHDADVKVAPVDEPAPQGGAWEGTLFEGGDEGGGDGRYAAVADPTAASASARPGRPSSGNWQMPGWMADEKAADDMLVGGGAPSSGGSGGPGGFDDETGGGRSTRVALFGGVGVLVVALVAAGGVYFMQKKKDAPTSSASTVDRPGVPAPTRKSHAPKPQLPPDKPLASFAGKPGKIAGRVADAKSGLSYPRFAEPWQVPTKKNKLGVTGWSGQQILVTEKHGDQLWYGQLLTGSLAATLLPHYKGPESLKAVAVLAASGFDKDYYSFQHESTPLASQALTVGAHKGWLVARYLKYKRPGVRATGEVVVTAVVDTGHKTPAVAFASLPNTHRKLWPDINAFVDGLKVAP</sequence>
<evidence type="ECO:0000313" key="4">
    <source>
        <dbReference type="Proteomes" id="UP000282674"/>
    </source>
</evidence>
<name>A0A3M2LIL2_9ACTN</name>
<evidence type="ECO:0000256" key="1">
    <source>
        <dbReference type="SAM" id="MobiDB-lite"/>
    </source>
</evidence>
<dbReference type="Proteomes" id="UP000282674">
    <property type="component" value="Unassembled WGS sequence"/>
</dbReference>
<accession>A0A3M2LIL2</accession>
<evidence type="ECO:0000256" key="2">
    <source>
        <dbReference type="SAM" id="Phobius"/>
    </source>
</evidence>
<feature type="transmembrane region" description="Helical" evidence="2">
    <location>
        <begin position="372"/>
        <end position="394"/>
    </location>
</feature>
<gene>
    <name evidence="3" type="ORF">EBO15_36235</name>
</gene>
<keyword evidence="2" id="KW-0812">Transmembrane</keyword>
<feature type="compositionally biased region" description="Gly residues" evidence="1">
    <location>
        <begin position="344"/>
        <end position="359"/>
    </location>
</feature>
<feature type="region of interest" description="Disordered" evidence="1">
    <location>
        <begin position="310"/>
        <end position="365"/>
    </location>
</feature>
<feature type="compositionally biased region" description="Low complexity" evidence="1">
    <location>
        <begin position="116"/>
        <end position="134"/>
    </location>
</feature>
<protein>
    <submittedName>
        <fullName evidence="3">Uncharacterized protein</fullName>
    </submittedName>
</protein>
<feature type="compositionally biased region" description="Low complexity" evidence="1">
    <location>
        <begin position="310"/>
        <end position="325"/>
    </location>
</feature>
<dbReference type="OrthoDB" id="3971500at2"/>
<keyword evidence="2" id="KW-0472">Membrane</keyword>
<organism evidence="3 4">
    <name type="scientific">Actinomadura harenae</name>
    <dbReference type="NCBI Taxonomy" id="2483351"/>
    <lineage>
        <taxon>Bacteria</taxon>
        <taxon>Bacillati</taxon>
        <taxon>Actinomycetota</taxon>
        <taxon>Actinomycetes</taxon>
        <taxon>Streptosporangiales</taxon>
        <taxon>Thermomonosporaceae</taxon>
        <taxon>Actinomadura</taxon>
    </lineage>
</organism>
<comment type="caution">
    <text evidence="3">The sequence shown here is derived from an EMBL/GenBank/DDBJ whole genome shotgun (WGS) entry which is preliminary data.</text>
</comment>
<keyword evidence="2" id="KW-1133">Transmembrane helix</keyword>
<dbReference type="RefSeq" id="WP_122198988.1">
    <property type="nucleotide sequence ID" value="NZ_JBHSKC010000001.1"/>
</dbReference>
<evidence type="ECO:0000313" key="3">
    <source>
        <dbReference type="EMBL" id="RMI37304.1"/>
    </source>
</evidence>
<dbReference type="AlphaFoldDB" id="A0A3M2LIL2"/>
<feature type="compositionally biased region" description="Basic and acidic residues" evidence="1">
    <location>
        <begin position="1"/>
        <end position="20"/>
    </location>
</feature>
<feature type="region of interest" description="Disordered" evidence="1">
    <location>
        <begin position="398"/>
        <end position="435"/>
    </location>
</feature>
<keyword evidence="4" id="KW-1185">Reference proteome</keyword>
<dbReference type="EMBL" id="RFFG01000110">
    <property type="protein sequence ID" value="RMI37304.1"/>
    <property type="molecule type" value="Genomic_DNA"/>
</dbReference>
<feature type="region of interest" description="Disordered" evidence="1">
    <location>
        <begin position="1"/>
        <end position="286"/>
    </location>
</feature>
<feature type="compositionally biased region" description="Basic and acidic residues" evidence="1">
    <location>
        <begin position="189"/>
        <end position="214"/>
    </location>
</feature>